<dbReference type="SUPFAM" id="SSF54928">
    <property type="entry name" value="RNA-binding domain, RBD"/>
    <property type="match status" value="1"/>
</dbReference>
<feature type="compositionally biased region" description="Low complexity" evidence="4">
    <location>
        <begin position="242"/>
        <end position="261"/>
    </location>
</feature>
<dbReference type="InterPro" id="IPR052068">
    <property type="entry name" value="GW182_domain"/>
</dbReference>
<feature type="region of interest" description="Disordered" evidence="4">
    <location>
        <begin position="180"/>
        <end position="389"/>
    </location>
</feature>
<feature type="compositionally biased region" description="Polar residues" evidence="4">
    <location>
        <begin position="1003"/>
        <end position="1013"/>
    </location>
</feature>
<feature type="compositionally biased region" description="Low complexity" evidence="4">
    <location>
        <begin position="606"/>
        <end position="619"/>
    </location>
</feature>
<dbReference type="PROSITE" id="PS50030">
    <property type="entry name" value="UBA"/>
    <property type="match status" value="1"/>
</dbReference>
<dbReference type="Pfam" id="PF12938">
    <property type="entry name" value="M_domain"/>
    <property type="match status" value="1"/>
</dbReference>
<protein>
    <recommendedName>
        <fullName evidence="9">UBA domain-containing protein</fullName>
    </recommendedName>
</protein>
<feature type="region of interest" description="Disordered" evidence="4">
    <location>
        <begin position="930"/>
        <end position="953"/>
    </location>
</feature>
<dbReference type="InterPro" id="IPR000504">
    <property type="entry name" value="RRM_dom"/>
</dbReference>
<feature type="region of interest" description="Disordered" evidence="4">
    <location>
        <begin position="107"/>
        <end position="133"/>
    </location>
</feature>
<feature type="compositionally biased region" description="Basic and acidic residues" evidence="4">
    <location>
        <begin position="180"/>
        <end position="193"/>
    </location>
</feature>
<feature type="coiled-coil region" evidence="3">
    <location>
        <begin position="1049"/>
        <end position="1118"/>
    </location>
</feature>
<dbReference type="InterPro" id="IPR033503">
    <property type="entry name" value="GW182_RRM"/>
</dbReference>
<feature type="compositionally biased region" description="Gly residues" evidence="4">
    <location>
        <begin position="544"/>
        <end position="560"/>
    </location>
</feature>
<dbReference type="GO" id="GO:0000932">
    <property type="term" value="C:P-body"/>
    <property type="evidence" value="ECO:0007669"/>
    <property type="project" value="TreeGrafter"/>
</dbReference>
<feature type="region of interest" description="Disordered" evidence="4">
    <location>
        <begin position="979"/>
        <end position="1013"/>
    </location>
</feature>
<keyword evidence="8" id="KW-1185">Reference proteome</keyword>
<keyword evidence="1 2" id="KW-0694">RNA-binding</keyword>
<feature type="region of interest" description="Disordered" evidence="4">
    <location>
        <begin position="1499"/>
        <end position="1586"/>
    </location>
</feature>
<feature type="compositionally biased region" description="Gly residues" evidence="4">
    <location>
        <begin position="620"/>
        <end position="643"/>
    </location>
</feature>
<dbReference type="Pfam" id="PF00076">
    <property type="entry name" value="RRM_1"/>
    <property type="match status" value="1"/>
</dbReference>
<dbReference type="PANTHER" id="PTHR13020:SF25">
    <property type="entry name" value="PROTEIN GAWKY"/>
    <property type="match status" value="1"/>
</dbReference>
<feature type="compositionally biased region" description="Polar residues" evidence="4">
    <location>
        <begin position="1203"/>
        <end position="1216"/>
    </location>
</feature>
<feature type="compositionally biased region" description="Polar residues" evidence="4">
    <location>
        <begin position="331"/>
        <end position="353"/>
    </location>
</feature>
<gene>
    <name evidence="7" type="ORF">MELIAE_LOCUS12371</name>
</gene>
<dbReference type="PANTHER" id="PTHR13020">
    <property type="entry name" value="TRINUCLEOTIDE REPEAT-CONTAINING GENE 6"/>
    <property type="match status" value="1"/>
</dbReference>
<dbReference type="GO" id="GO:0003723">
    <property type="term" value="F:RNA binding"/>
    <property type="evidence" value="ECO:0007669"/>
    <property type="project" value="UniProtKB-UniRule"/>
</dbReference>
<dbReference type="InterPro" id="IPR026805">
    <property type="entry name" value="GW182_M_dom"/>
</dbReference>
<dbReference type="Proteomes" id="UP001154078">
    <property type="component" value="Chromosome 9"/>
</dbReference>
<feature type="region of interest" description="Disordered" evidence="4">
    <location>
        <begin position="490"/>
        <end position="646"/>
    </location>
</feature>
<dbReference type="OrthoDB" id="5919166at2759"/>
<feature type="region of interest" description="Disordered" evidence="4">
    <location>
        <begin position="445"/>
        <end position="464"/>
    </location>
</feature>
<feature type="compositionally biased region" description="Basic and acidic residues" evidence="4">
    <location>
        <begin position="208"/>
        <end position="222"/>
    </location>
</feature>
<dbReference type="EMBL" id="OV121140">
    <property type="protein sequence ID" value="CAH0563590.1"/>
    <property type="molecule type" value="Genomic_DNA"/>
</dbReference>
<keyword evidence="3" id="KW-0175">Coiled coil</keyword>
<dbReference type="InterPro" id="IPR035979">
    <property type="entry name" value="RBD_domain_sf"/>
</dbReference>
<evidence type="ECO:0000259" key="6">
    <source>
        <dbReference type="PROSITE" id="PS50102"/>
    </source>
</evidence>
<feature type="compositionally biased region" description="Gly residues" evidence="4">
    <location>
        <begin position="930"/>
        <end position="945"/>
    </location>
</feature>
<feature type="compositionally biased region" description="Gly residues" evidence="4">
    <location>
        <begin position="798"/>
        <end position="813"/>
    </location>
</feature>
<accession>A0A9P0FMW9</accession>
<name>A0A9P0FMW9_BRAAE</name>
<feature type="compositionally biased region" description="Basic residues" evidence="4">
    <location>
        <begin position="1514"/>
        <end position="1534"/>
    </location>
</feature>
<feature type="compositionally biased region" description="Low complexity" evidence="4">
    <location>
        <begin position="281"/>
        <end position="303"/>
    </location>
</feature>
<evidence type="ECO:0000256" key="1">
    <source>
        <dbReference type="ARBA" id="ARBA00022884"/>
    </source>
</evidence>
<sequence>MMRALTSSEPKSTFPTYQVPLEQESAMRGAASSSRAMKAAAAAMIETLPPPPPPPPDQLTASTEINSVSAKINPPPTTYPVVQLILAGGGARGGRKGRADLPACERPAAKHADATAPANGGGRAGAQSVIPNGSSCGGGAPEAGGGGGNSNCKIMQSVTEICLLNYSTVTVPNRQRNDRLESVAHNNSDKLDSKFGALSLGRDIPNQKSDDLLEENKNKQKNNDLCNNNNKDDDDDDDDNLNKTTIANNNNSNTTPKNITTIEDEDARAATPLRLRGGGESSLSTGTSNWGSPPNQQASNNNAGGSGGWGSANPANQNAAGAQQWNNNANRPPTSNQGPSAQDANKVNANGQQPPAAQSNSGGGSQSGGWCPPGGGKPPVGGGAPANGPGPVGVATAGGAVPPVGGAPGAVNNNVGAGLAPTATTTKQQLEQLNNMREAIFSQDGWGGQHVNQDTNWDIPGSPEPPMKMDGTGPSPWKPTVNNGTELWEANLRNGGQPPPQPQQKTPWGHTPSTNIGGTWGEDDDADSSNVWTGVPSGQQQQQWGGGGNANNGAMWGGGNNVPKKDAGGNGGGGAGDWSGGVGGSNAVNQSGGGWGDPRGGGGVGPDPRGPGVADMRGAVPGGASDGPGDGPMRGGGGPGGGPVEAAQQMRMMDPMREQMRQLAAGGDMRGDPRGITGRINAGGAEAFWGQSGGHPGAPHQMHHQNKMPVVGPGGNGSGGWEEPSPPTQRRNMPNYDDGTSLWGNPQQGAGSHWKDMPTGAGGMVRGGNGSGGGGPPGMAQSRGNGGGGNIKPDGVPVWGGGHGGGGGNGRNGGSWDEVGPGACRGGGNWDDGPWPKQKMGPPLWDSDPDWGHNKGPKPQLSKDMIWQSKQFRMLAEAGYKKEEVENALRMRDMNVEEALELLSSPMRGGDGWRSRHDDHYDHLGNQFGGGGNQRFPGGPGGGQMGFPPSNAGPNLLNSMNGSSNANNLINSMSPAGVQKLLNQGGGGGGSQGFGGSSAASGRSMQPQAQPSTQQLRMLVQQIQMAVQAGYLNHQILNQPLAPQTLLLLNQLLQQIKTLQQLAQQHTLAQNQVMNGSKPTNNNYLQCSVLITKTKQQITNLQNQIAAQQAMYVKQQHQPIGGPDLFKAAAPMHDSLNAMQSNFADISLKEAHLWGGGGRDDRSMSLTGGDDFLQNQQQQQQQSRLNQWINKDKEDGNEFSRAPGSSSKPLATSPNMNPLLPNSDGPWSSGRSGDTGWPDSGGDSSNDVKDAQWSTPAQPSLTDLVPEFEPGKPWKGNQIKSIEDDPSITPGSVVRSPLSMTTIKDSEMFGMNPSKSPPADSIQGSLALGSSTWSYINPSPSTSSAFTSPQSKLAGVKGGLGDLNPSTTVASELWGAPPKSRGPPPGLSAKNSCLSNGWSTGGGGGGAMQYGGGPRSSGSWGGGGGSSPWLLLKNLTAQIDGSTLRTLCMQHGPLQNFHLYLHQGFALAKYSTREEATKAQTALNNCVLGNTTIHAEKPVRLGRERPAAAGGVRPGRRRLPGRRLARRAGRRRRATTTTRPSPRAAWTRGAPAWAAAGRATPAPAACGRPPRSSPTSSAPPPAACSPSCPTTCSAASPCKRNTAPDTHTHTHARASSIRTKYSGDILASFKRFFYNINKSNIVHISATY</sequence>
<dbReference type="GO" id="GO:0060213">
    <property type="term" value="P:positive regulation of nuclear-transcribed mRNA poly(A) tail shortening"/>
    <property type="evidence" value="ECO:0007669"/>
    <property type="project" value="TreeGrafter"/>
</dbReference>
<dbReference type="InterPro" id="IPR041971">
    <property type="entry name" value="Gawky_UBA"/>
</dbReference>
<dbReference type="InterPro" id="IPR015940">
    <property type="entry name" value="UBA"/>
</dbReference>
<evidence type="ECO:0000256" key="4">
    <source>
        <dbReference type="SAM" id="MobiDB-lite"/>
    </source>
</evidence>
<dbReference type="SMART" id="SM00360">
    <property type="entry name" value="RRM"/>
    <property type="match status" value="1"/>
</dbReference>
<feature type="domain" description="RRM" evidence="6">
    <location>
        <begin position="1428"/>
        <end position="1506"/>
    </location>
</feature>
<evidence type="ECO:0000313" key="8">
    <source>
        <dbReference type="Proteomes" id="UP001154078"/>
    </source>
</evidence>
<evidence type="ECO:0008006" key="9">
    <source>
        <dbReference type="Google" id="ProtNLM"/>
    </source>
</evidence>
<dbReference type="InterPro" id="IPR009060">
    <property type="entry name" value="UBA-like_sf"/>
</dbReference>
<dbReference type="CDD" id="cd12435">
    <property type="entry name" value="RRM_GW182_like"/>
    <property type="match status" value="1"/>
</dbReference>
<dbReference type="GO" id="GO:0035278">
    <property type="term" value="P:miRNA-mediated gene silencing by inhibition of translation"/>
    <property type="evidence" value="ECO:0007669"/>
    <property type="project" value="InterPro"/>
</dbReference>
<feature type="compositionally biased region" description="Gly residues" evidence="4">
    <location>
        <begin position="984"/>
        <end position="996"/>
    </location>
</feature>
<dbReference type="InterPro" id="IPR012677">
    <property type="entry name" value="Nucleotide-bd_a/b_plait_sf"/>
</dbReference>
<evidence type="ECO:0000256" key="3">
    <source>
        <dbReference type="SAM" id="Coils"/>
    </source>
</evidence>
<feature type="compositionally biased region" description="Low complexity" evidence="4">
    <location>
        <begin position="1535"/>
        <end position="1576"/>
    </location>
</feature>
<feature type="compositionally biased region" description="Gly residues" evidence="4">
    <location>
        <begin position="361"/>
        <end position="385"/>
    </location>
</feature>
<feature type="domain" description="UBA" evidence="5">
    <location>
        <begin position="860"/>
        <end position="906"/>
    </location>
</feature>
<evidence type="ECO:0000256" key="2">
    <source>
        <dbReference type="PROSITE-ProRule" id="PRU00176"/>
    </source>
</evidence>
<evidence type="ECO:0000259" key="5">
    <source>
        <dbReference type="PROSITE" id="PS50030"/>
    </source>
</evidence>
<reference evidence="7" key="1">
    <citation type="submission" date="2021-12" db="EMBL/GenBank/DDBJ databases">
        <authorList>
            <person name="King R."/>
        </authorList>
    </citation>
    <scope>NUCLEOTIDE SEQUENCE</scope>
</reference>
<dbReference type="CDD" id="cd14284">
    <property type="entry name" value="UBA_GAWKY"/>
    <property type="match status" value="1"/>
</dbReference>
<feature type="compositionally biased region" description="Gly residues" evidence="4">
    <location>
        <begin position="591"/>
        <end position="605"/>
    </location>
</feature>
<feature type="compositionally biased region" description="Gly residues" evidence="4">
    <location>
        <begin position="760"/>
        <end position="777"/>
    </location>
</feature>
<feature type="region of interest" description="Disordered" evidence="4">
    <location>
        <begin position="1194"/>
        <end position="1295"/>
    </location>
</feature>
<feature type="compositionally biased region" description="Gly residues" evidence="4">
    <location>
        <begin position="568"/>
        <end position="584"/>
    </location>
</feature>
<feature type="compositionally biased region" description="Polar residues" evidence="4">
    <location>
        <begin position="1252"/>
        <end position="1261"/>
    </location>
</feature>
<feature type="compositionally biased region" description="Low complexity" evidence="4">
    <location>
        <begin position="311"/>
        <end position="330"/>
    </location>
</feature>
<evidence type="ECO:0000313" key="7">
    <source>
        <dbReference type="EMBL" id="CAH0563590.1"/>
    </source>
</evidence>
<dbReference type="PROSITE" id="PS50102">
    <property type="entry name" value="RRM"/>
    <property type="match status" value="1"/>
</dbReference>
<proteinExistence type="predicted"/>
<organism evidence="7 8">
    <name type="scientific">Brassicogethes aeneus</name>
    <name type="common">Rape pollen beetle</name>
    <name type="synonym">Meligethes aeneus</name>
    <dbReference type="NCBI Taxonomy" id="1431903"/>
    <lineage>
        <taxon>Eukaryota</taxon>
        <taxon>Metazoa</taxon>
        <taxon>Ecdysozoa</taxon>
        <taxon>Arthropoda</taxon>
        <taxon>Hexapoda</taxon>
        <taxon>Insecta</taxon>
        <taxon>Pterygota</taxon>
        <taxon>Neoptera</taxon>
        <taxon>Endopterygota</taxon>
        <taxon>Coleoptera</taxon>
        <taxon>Polyphaga</taxon>
        <taxon>Cucujiformia</taxon>
        <taxon>Nitidulidae</taxon>
        <taxon>Meligethinae</taxon>
        <taxon>Brassicogethes</taxon>
    </lineage>
</organism>
<feature type="region of interest" description="Disordered" evidence="4">
    <location>
        <begin position="713"/>
        <end position="861"/>
    </location>
</feature>
<dbReference type="Gene3D" id="3.30.70.330">
    <property type="match status" value="1"/>
</dbReference>
<dbReference type="GO" id="GO:0005654">
    <property type="term" value="C:nucleoplasm"/>
    <property type="evidence" value="ECO:0007669"/>
    <property type="project" value="TreeGrafter"/>
</dbReference>
<dbReference type="SUPFAM" id="SSF46934">
    <property type="entry name" value="UBA-like"/>
    <property type="match status" value="1"/>
</dbReference>